<feature type="region of interest" description="Disordered" evidence="1">
    <location>
        <begin position="144"/>
        <end position="164"/>
    </location>
</feature>
<accession>A0A2J6N287</accession>
<dbReference type="AlphaFoldDB" id="A0A2J6N287"/>
<dbReference type="RefSeq" id="WP_014558145.1">
    <property type="nucleotide sequence ID" value="NZ_DSFH01000028.1"/>
</dbReference>
<dbReference type="Pfam" id="PF10051">
    <property type="entry name" value="DUF2286"/>
    <property type="match status" value="1"/>
</dbReference>
<dbReference type="Proteomes" id="UP000237153">
    <property type="component" value="Unassembled WGS sequence"/>
</dbReference>
<evidence type="ECO:0000313" key="4">
    <source>
        <dbReference type="EMBL" id="PMB75455.1"/>
    </source>
</evidence>
<name>A0A2J6N287_9CREN</name>
<comment type="caution">
    <text evidence="4">The sequence shown here is derived from an EMBL/GenBank/DDBJ whole genome shotgun (WGS) entry which is preliminary data.</text>
</comment>
<dbReference type="InterPro" id="IPR017006">
    <property type="entry name" value="UCP032756"/>
</dbReference>
<evidence type="ECO:0000313" key="2">
    <source>
        <dbReference type="EMBL" id="HEW63756.1"/>
    </source>
</evidence>
<dbReference type="Proteomes" id="UP000652307">
    <property type="component" value="Unassembled WGS sequence"/>
</dbReference>
<dbReference type="EMBL" id="DSFH01000028">
    <property type="protein sequence ID" value="HEW63756.1"/>
    <property type="molecule type" value="Genomic_DNA"/>
</dbReference>
<dbReference type="OMA" id="TSDFIIM"/>
<evidence type="ECO:0000256" key="1">
    <source>
        <dbReference type="SAM" id="MobiDB-lite"/>
    </source>
</evidence>
<dbReference type="GeneID" id="12450099"/>
<proteinExistence type="predicted"/>
<feature type="compositionally biased region" description="Acidic residues" evidence="1">
    <location>
        <begin position="150"/>
        <end position="164"/>
    </location>
</feature>
<protein>
    <submittedName>
        <fullName evidence="4">1-deoxy-D-xylulose-5-phosphate synthase</fullName>
    </submittedName>
    <submittedName>
        <fullName evidence="2">DUF2286 domain-containing protein</fullName>
    </submittedName>
</protein>
<reference evidence="4 5" key="1">
    <citation type="submission" date="2018-01" db="EMBL/GenBank/DDBJ databases">
        <title>Metagenomic assembled genomes from two thermal pools in the Uzon Caldera, Kamchatka, Russia.</title>
        <authorList>
            <person name="Wilkins L."/>
            <person name="Ettinger C."/>
        </authorList>
    </citation>
    <scope>NUCLEOTIDE SEQUENCE [LARGE SCALE GENOMIC DNA]</scope>
    <source>
        <strain evidence="4">ZAV-06</strain>
    </source>
</reference>
<dbReference type="EMBL" id="PNIM01000014">
    <property type="protein sequence ID" value="PMB75455.1"/>
    <property type="molecule type" value="Genomic_DNA"/>
</dbReference>
<evidence type="ECO:0000313" key="3">
    <source>
        <dbReference type="EMBL" id="MBE9391450.1"/>
    </source>
</evidence>
<sequence length="164" mass="19018">MSGNKQSFIIINAHSGKVKDKKIVEGEFEEVVKNAGKEFLLNEWLPSFSDFMILRDIFEVELKSSLPKEVISKYKEYNLKRKDKDTLVATLPVYLIVYESLKISEDSYHDRGVSVVAPYIREEDAQLLSELLIETTKKPTLEEIEKEENIAEELEEEDEDVEKE</sequence>
<evidence type="ECO:0000313" key="5">
    <source>
        <dbReference type="Proteomes" id="UP000237153"/>
    </source>
</evidence>
<dbReference type="EMBL" id="JADEZV010000003">
    <property type="protein sequence ID" value="MBE9391450.1"/>
    <property type="molecule type" value="Genomic_DNA"/>
</dbReference>
<gene>
    <name evidence="4" type="ORF">C0188_02975</name>
    <name evidence="2" type="ORF">ENO39_01670</name>
    <name evidence="3" type="ORF">IOK49_05110</name>
</gene>
<reference evidence="2" key="2">
    <citation type="journal article" date="2020" name="mSystems">
        <title>Genome- and Community-Level Interaction Insights into Carbon Utilization and Element Cycling Functions of Hydrothermarchaeota in Hydrothermal Sediment.</title>
        <authorList>
            <person name="Zhou Z."/>
            <person name="Liu Y."/>
            <person name="Xu W."/>
            <person name="Pan J."/>
            <person name="Luo Z.H."/>
            <person name="Li M."/>
        </authorList>
    </citation>
    <scope>NUCLEOTIDE SEQUENCE [LARGE SCALE GENOMIC DNA]</scope>
    <source>
        <strain evidence="2">SpSt-1261</strain>
    </source>
</reference>
<dbReference type="Proteomes" id="UP000886076">
    <property type="component" value="Unassembled WGS sequence"/>
</dbReference>
<organism evidence="4 5">
    <name type="scientific">Fervidicoccus fontis</name>
    <dbReference type="NCBI Taxonomy" id="683846"/>
    <lineage>
        <taxon>Archaea</taxon>
        <taxon>Thermoproteota</taxon>
        <taxon>Thermoprotei</taxon>
        <taxon>Fervidicoccales</taxon>
        <taxon>Fervidicoccaceae</taxon>
        <taxon>Fervidicoccus</taxon>
    </lineage>
</organism>
<reference evidence="3" key="3">
    <citation type="submission" date="2020-10" db="EMBL/GenBank/DDBJ databases">
        <title>Fervidococcus fontis strain 3639Fd - the first crenarchaeon capable of growth on lipids.</title>
        <authorList>
            <person name="Kochetkova T.V."/>
            <person name="Elcheninov A.G."/>
            <person name="Toschakov S.V."/>
            <person name="Kublanov I.V."/>
        </authorList>
    </citation>
    <scope>NUCLEOTIDE SEQUENCE</scope>
    <source>
        <strain evidence="3">3639Fd</strain>
    </source>
</reference>